<proteinExistence type="predicted"/>
<reference evidence="3" key="1">
    <citation type="journal article" date="2019" name="Int. J. Syst. Evol. Microbiol.">
        <title>The Global Catalogue of Microorganisms (GCM) 10K type strain sequencing project: providing services to taxonomists for standard genome sequencing and annotation.</title>
        <authorList>
            <consortium name="The Broad Institute Genomics Platform"/>
            <consortium name="The Broad Institute Genome Sequencing Center for Infectious Disease"/>
            <person name="Wu L."/>
            <person name="Ma J."/>
        </authorList>
    </citation>
    <scope>NUCLEOTIDE SEQUENCE [LARGE SCALE GENOMIC DNA]</scope>
    <source>
        <strain evidence="3">SHR3</strain>
    </source>
</reference>
<organism evidence="2 3">
    <name type="scientific">Thauera sinica</name>
    <dbReference type="NCBI Taxonomy" id="2665146"/>
    <lineage>
        <taxon>Bacteria</taxon>
        <taxon>Pseudomonadati</taxon>
        <taxon>Pseudomonadota</taxon>
        <taxon>Betaproteobacteria</taxon>
        <taxon>Rhodocyclales</taxon>
        <taxon>Zoogloeaceae</taxon>
        <taxon>Thauera</taxon>
    </lineage>
</organism>
<protein>
    <submittedName>
        <fullName evidence="2">Uncharacterized protein</fullName>
    </submittedName>
</protein>
<evidence type="ECO:0000313" key="3">
    <source>
        <dbReference type="Proteomes" id="UP001595974"/>
    </source>
</evidence>
<dbReference type="InterPro" id="IPR028082">
    <property type="entry name" value="Peripla_BP_I"/>
</dbReference>
<evidence type="ECO:0000256" key="1">
    <source>
        <dbReference type="SAM" id="SignalP"/>
    </source>
</evidence>
<evidence type="ECO:0000313" key="2">
    <source>
        <dbReference type="EMBL" id="MFC5771658.1"/>
    </source>
</evidence>
<dbReference type="Gene3D" id="3.40.50.2300">
    <property type="match status" value="1"/>
</dbReference>
<feature type="chain" id="PRO_5046164247" evidence="1">
    <location>
        <begin position="29"/>
        <end position="88"/>
    </location>
</feature>
<keyword evidence="3" id="KW-1185">Reference proteome</keyword>
<dbReference type="RefSeq" id="WP_096450887.1">
    <property type="nucleotide sequence ID" value="NZ_JBHSOG010000098.1"/>
</dbReference>
<feature type="signal peptide" evidence="1">
    <location>
        <begin position="1"/>
        <end position="28"/>
    </location>
</feature>
<keyword evidence="1" id="KW-0732">Signal</keyword>
<comment type="caution">
    <text evidence="2">The sequence shown here is derived from an EMBL/GenBank/DDBJ whole genome shotgun (WGS) entry which is preliminary data.</text>
</comment>
<dbReference type="SUPFAM" id="SSF53822">
    <property type="entry name" value="Periplasmic binding protein-like I"/>
    <property type="match status" value="1"/>
</dbReference>
<dbReference type="EMBL" id="JBHSOG010000098">
    <property type="protein sequence ID" value="MFC5771658.1"/>
    <property type="molecule type" value="Genomic_DNA"/>
</dbReference>
<name>A0ABW1AWF3_9RHOO</name>
<dbReference type="Proteomes" id="UP001595974">
    <property type="component" value="Unassembled WGS sequence"/>
</dbReference>
<sequence length="88" mass="9316">MLGRRPFALALCCMVLAALSSFTLPACAQSGCIAARVLVEALRRAGPTAEKLTQALEGLRNFNLGGFEVGFAPGAPLTRQRWPGGRSR</sequence>
<accession>A0ABW1AWF3</accession>
<gene>
    <name evidence="2" type="ORF">ACFPTN_19955</name>
</gene>